<dbReference type="KEGG" id="tts:Ththe16_1005"/>
<keyword evidence="3 7" id="KW-0808">Transferase</keyword>
<proteinExistence type="inferred from homology"/>
<reference evidence="10 11" key="1">
    <citation type="submission" date="2011-05" db="EMBL/GenBank/DDBJ databases">
        <title>Complete sequence of chromosome of Thermus thermophilus SG0.5JP17-16.</title>
        <authorList>
            <consortium name="US DOE Joint Genome Institute"/>
            <person name="Lucas S."/>
            <person name="Han J."/>
            <person name="Lapidus A."/>
            <person name="Cheng J.-F."/>
            <person name="Goodwin L."/>
            <person name="Pitluck S."/>
            <person name="Peters L."/>
            <person name="Mikhailova N."/>
            <person name="Teshima H."/>
            <person name="Han C."/>
            <person name="Tapia R."/>
            <person name="Land M."/>
            <person name="Hauser L."/>
            <person name="Kyrpides N."/>
            <person name="Ivanova N."/>
            <person name="Pagani I."/>
            <person name="Allgaier M."/>
            <person name="Hugenholtz P."/>
            <person name="Singer S."/>
            <person name="Gladden J."/>
            <person name="Woyke T."/>
        </authorList>
    </citation>
    <scope>NUCLEOTIDE SEQUENCE [LARGE SCALE GENOMIC DNA]</scope>
    <source>
        <strain evidence="10 11">SG0.5JP17-16</strain>
    </source>
</reference>
<dbReference type="Pfam" id="PF00108">
    <property type="entry name" value="Thiolase_N"/>
    <property type="match status" value="1"/>
</dbReference>
<name>F6DGR3_THETG</name>
<dbReference type="InterPro" id="IPR020613">
    <property type="entry name" value="Thiolase_CS"/>
</dbReference>
<evidence type="ECO:0000313" key="10">
    <source>
        <dbReference type="EMBL" id="AEG33421.1"/>
    </source>
</evidence>
<evidence type="ECO:0000259" key="8">
    <source>
        <dbReference type="Pfam" id="PF00108"/>
    </source>
</evidence>
<dbReference type="SUPFAM" id="SSF53901">
    <property type="entry name" value="Thiolase-like"/>
    <property type="match status" value="2"/>
</dbReference>
<protein>
    <recommendedName>
        <fullName evidence="5">acetyl-CoA C-acyltransferase</fullName>
        <ecNumber evidence="5">2.3.1.16</ecNumber>
    </recommendedName>
</protein>
<evidence type="ECO:0000256" key="4">
    <source>
        <dbReference type="ARBA" id="ARBA00023315"/>
    </source>
</evidence>
<comment type="pathway">
    <text evidence="1">Lipid metabolism.</text>
</comment>
<evidence type="ECO:0000256" key="2">
    <source>
        <dbReference type="ARBA" id="ARBA00010982"/>
    </source>
</evidence>
<dbReference type="GO" id="GO:0010124">
    <property type="term" value="P:phenylacetate catabolic process"/>
    <property type="evidence" value="ECO:0007669"/>
    <property type="project" value="TreeGrafter"/>
</dbReference>
<dbReference type="InterPro" id="IPR050215">
    <property type="entry name" value="Thiolase-like_sf_Thiolase"/>
</dbReference>
<feature type="domain" description="Thiolase N-terminal" evidence="8">
    <location>
        <begin position="42"/>
        <end position="304"/>
    </location>
</feature>
<dbReference type="InterPro" id="IPR016039">
    <property type="entry name" value="Thiolase-like"/>
</dbReference>
<evidence type="ECO:0000313" key="11">
    <source>
        <dbReference type="Proteomes" id="UP000009233"/>
    </source>
</evidence>
<feature type="active site" description="Proton acceptor" evidence="6">
    <location>
        <position position="393"/>
    </location>
</feature>
<dbReference type="Pfam" id="PF02803">
    <property type="entry name" value="Thiolase_C"/>
    <property type="match status" value="1"/>
</dbReference>
<evidence type="ECO:0000256" key="1">
    <source>
        <dbReference type="ARBA" id="ARBA00005189"/>
    </source>
</evidence>
<dbReference type="CDD" id="cd00751">
    <property type="entry name" value="thiolase"/>
    <property type="match status" value="1"/>
</dbReference>
<dbReference type="InterPro" id="IPR002155">
    <property type="entry name" value="Thiolase"/>
</dbReference>
<dbReference type="InterPro" id="IPR020610">
    <property type="entry name" value="Thiolase_AS"/>
</dbReference>
<comment type="similarity">
    <text evidence="2 7">Belongs to the thiolase-like superfamily. Thiolase family.</text>
</comment>
<accession>F6DGR3</accession>
<feature type="domain" description="Thiolase C-terminal" evidence="9">
    <location>
        <begin position="313"/>
        <end position="435"/>
    </location>
</feature>
<dbReference type="PROSITE" id="PS00098">
    <property type="entry name" value="THIOLASE_1"/>
    <property type="match status" value="1"/>
</dbReference>
<dbReference type="GO" id="GO:0006635">
    <property type="term" value="P:fatty acid beta-oxidation"/>
    <property type="evidence" value="ECO:0007669"/>
    <property type="project" value="TreeGrafter"/>
</dbReference>
<dbReference type="InterPro" id="IPR020617">
    <property type="entry name" value="Thiolase_C"/>
</dbReference>
<dbReference type="EC" id="2.3.1.16" evidence="5"/>
<feature type="active site" description="Proton acceptor" evidence="6">
    <location>
        <position position="423"/>
    </location>
</feature>
<dbReference type="Gene3D" id="3.40.47.10">
    <property type="match status" value="1"/>
</dbReference>
<dbReference type="GO" id="GO:0003988">
    <property type="term" value="F:acetyl-CoA C-acyltransferase activity"/>
    <property type="evidence" value="ECO:0007669"/>
    <property type="project" value="UniProtKB-EC"/>
</dbReference>
<dbReference type="AlphaFoldDB" id="F6DGR3"/>
<dbReference type="InterPro" id="IPR020616">
    <property type="entry name" value="Thiolase_N"/>
</dbReference>
<dbReference type="PROSITE" id="PS00737">
    <property type="entry name" value="THIOLASE_2"/>
    <property type="match status" value="1"/>
</dbReference>
<evidence type="ECO:0000256" key="6">
    <source>
        <dbReference type="PIRSR" id="PIRSR000429-1"/>
    </source>
</evidence>
<dbReference type="InterPro" id="IPR020615">
    <property type="entry name" value="Thiolase_acyl_enz_int_AS"/>
</dbReference>
<dbReference type="PANTHER" id="PTHR43853">
    <property type="entry name" value="3-KETOACYL-COA THIOLASE, PEROXISOMAL"/>
    <property type="match status" value="1"/>
</dbReference>
<dbReference type="PIRSF" id="PIRSF000429">
    <property type="entry name" value="Ac-CoA_Ac_transf"/>
    <property type="match status" value="1"/>
</dbReference>
<organism evidence="10 11">
    <name type="scientific">Thermus thermophilus (strain SG0.5JP17-16)</name>
    <dbReference type="NCBI Taxonomy" id="762633"/>
    <lineage>
        <taxon>Bacteria</taxon>
        <taxon>Thermotogati</taxon>
        <taxon>Deinococcota</taxon>
        <taxon>Deinococci</taxon>
        <taxon>Thermales</taxon>
        <taxon>Thermaceae</taxon>
        <taxon>Thermus</taxon>
    </lineage>
</organism>
<feature type="active site" description="Acyl-thioester intermediate" evidence="6">
    <location>
        <position position="126"/>
    </location>
</feature>
<gene>
    <name evidence="10" type="ordered locus">Ththe16_1005</name>
</gene>
<dbReference type="NCBIfam" id="TIGR01930">
    <property type="entry name" value="AcCoA-C-Actrans"/>
    <property type="match status" value="1"/>
</dbReference>
<dbReference type="PATRIC" id="fig|762633.3.peg.998"/>
<dbReference type="PANTHER" id="PTHR43853:SF2">
    <property type="entry name" value="3-OXOADIPYL-COA_3-OXO-5,6-DEHYDROSUBERYL-COA THIOLASE"/>
    <property type="match status" value="1"/>
</dbReference>
<dbReference type="HOGENOM" id="CLU_031026_2_2_0"/>
<dbReference type="FunFam" id="3.40.47.10:FF:000010">
    <property type="entry name" value="Acetyl-CoA acetyltransferase (Thiolase)"/>
    <property type="match status" value="1"/>
</dbReference>
<evidence type="ECO:0000256" key="5">
    <source>
        <dbReference type="ARBA" id="ARBA00024073"/>
    </source>
</evidence>
<dbReference type="GO" id="GO:0005737">
    <property type="term" value="C:cytoplasm"/>
    <property type="evidence" value="ECO:0007669"/>
    <property type="project" value="UniProtKB-ARBA"/>
</dbReference>
<dbReference type="EMBL" id="CP002777">
    <property type="protein sequence ID" value="AEG33421.1"/>
    <property type="molecule type" value="Genomic_DNA"/>
</dbReference>
<sequence length="438" mass="46944">MRLFTIISACAFFLPLLLDPAPAFRLSYYRPFGKEDPMPEAWIVEAVRTPIGKHGGALASVRPDDLLAHALSALMDRSGVPKEEVEDVYAGCANQAGEDNRNVARMALLLAGFPVEVAGCTVNRLCGSGLEAVAQAARAIWAGEGRVYIGSGVESMSRAPYAVPKPERGFPTGNLVMYDTTLGWRFVNPKMQALYGTESMGETAENLAEMYKIPREEQDRFALLSHQKAVRAWDEGRFKDEVVPVPARRGKEEVLVEQDEGPRRDTSLEKLAALRPVFREGGTVTAGNSSPLNDGAAAVLLVSDDYAKAHGLRPLARIRSIAVAGVPPRIMGIGPVPATGKALERAGLSLSDLGLIELNEAFAAQSLAVLREWGLDMEDPRLNPNGGAIALGHPLGASGARILTTLVHEMRRRKVQFGLATMCIGVGQGIAVVVEGMG</sequence>
<dbReference type="PROSITE" id="PS00099">
    <property type="entry name" value="THIOLASE_3"/>
    <property type="match status" value="1"/>
</dbReference>
<dbReference type="Proteomes" id="UP000009233">
    <property type="component" value="Chromosome"/>
</dbReference>
<evidence type="ECO:0000256" key="7">
    <source>
        <dbReference type="RuleBase" id="RU003557"/>
    </source>
</evidence>
<evidence type="ECO:0000256" key="3">
    <source>
        <dbReference type="ARBA" id="ARBA00022679"/>
    </source>
</evidence>
<evidence type="ECO:0000259" key="9">
    <source>
        <dbReference type="Pfam" id="PF02803"/>
    </source>
</evidence>
<keyword evidence="4 7" id="KW-0012">Acyltransferase</keyword>